<evidence type="ECO:0000259" key="6">
    <source>
        <dbReference type="Pfam" id="PF02518"/>
    </source>
</evidence>
<dbReference type="PANTHER" id="PTHR24421:SF61">
    <property type="entry name" value="OXYGEN SENSOR HISTIDINE KINASE NREB"/>
    <property type="match status" value="1"/>
</dbReference>
<name>A0ABS3SD13_9CELL</name>
<feature type="compositionally biased region" description="Basic and acidic residues" evidence="4">
    <location>
        <begin position="27"/>
        <end position="48"/>
    </location>
</feature>
<keyword evidence="5" id="KW-1133">Transmembrane helix</keyword>
<sequence length="479" mass="51348">MPRSCSPGRARGIGWPPDLTLNLGDDTPERTPDATPERVRACDDRSVHPTEAPPAARRRLPLRRPPRARWFGGVALGLAAHLDVPVGLVRAAFIVLTPVAAIGPLLYVFWWLAVPQGDPADAAQLVRPSALTRLARRQAIIEPGRRVPITDIAIGAVLVIAAALLIAVRSGADVQADWILPTIIVLSGLWLAWSQLDAVQRGRLRDRAGGRTPVSVLRVAGGILLAGVGVLLFVGMVSGQGVEVSTLVQSIVAALVMLGGVALVLTPWWLRLVRELGDERAARARESERADIAAHLHDSVLQTLALIRSRSDDSAEVARMARAQERELREWLYDDRPAPGTSVAAALRGIVAEVEDSRSGPTGVPVAIESVVVGDRVPDADTEALLQATREALVNAVVHGRPPVSLYLEVGTGEVEVFVRDHGDGFDLDEVGTDRFGVRESIIGRVRRRGGTATVTSSPERGTEVHLVVPISRDDEGQR</sequence>
<dbReference type="Pfam" id="PF02518">
    <property type="entry name" value="HATPase_c"/>
    <property type="match status" value="1"/>
</dbReference>
<feature type="domain" description="Histidine kinase/HSP90-like ATPase" evidence="6">
    <location>
        <begin position="381"/>
        <end position="471"/>
    </location>
</feature>
<evidence type="ECO:0000256" key="5">
    <source>
        <dbReference type="SAM" id="Phobius"/>
    </source>
</evidence>
<keyword evidence="2" id="KW-0418">Kinase</keyword>
<dbReference type="InterPro" id="IPR036890">
    <property type="entry name" value="HATPase_C_sf"/>
</dbReference>
<evidence type="ECO:0000313" key="8">
    <source>
        <dbReference type="EMBL" id="MBO3083635.1"/>
    </source>
</evidence>
<comment type="caution">
    <text evidence="8">The sequence shown here is derived from an EMBL/GenBank/DDBJ whole genome shotgun (WGS) entry which is preliminary data.</text>
</comment>
<keyword evidence="1" id="KW-0808">Transferase</keyword>
<evidence type="ECO:0000256" key="4">
    <source>
        <dbReference type="SAM" id="MobiDB-lite"/>
    </source>
</evidence>
<feature type="transmembrane region" description="Helical" evidence="5">
    <location>
        <begin position="178"/>
        <end position="196"/>
    </location>
</feature>
<dbReference type="InterPro" id="IPR007168">
    <property type="entry name" value="Phageshock_PspC_N"/>
</dbReference>
<gene>
    <name evidence="8" type="ORF">J4035_03205</name>
</gene>
<dbReference type="Proteomes" id="UP000678317">
    <property type="component" value="Unassembled WGS sequence"/>
</dbReference>
<feature type="transmembrane region" description="Helical" evidence="5">
    <location>
        <begin position="247"/>
        <end position="270"/>
    </location>
</feature>
<keyword evidence="9" id="KW-1185">Reference proteome</keyword>
<reference evidence="8 9" key="1">
    <citation type="submission" date="2021-03" db="EMBL/GenBank/DDBJ databases">
        <title>novel species in genus Cellulomonas.</title>
        <authorList>
            <person name="Zhang G."/>
        </authorList>
    </citation>
    <scope>NUCLEOTIDE SEQUENCE [LARGE SCALE GENOMIC DNA]</scope>
    <source>
        <strain evidence="9">zg-ZUI188</strain>
    </source>
</reference>
<accession>A0ABS3SD13</accession>
<feature type="region of interest" description="Disordered" evidence="4">
    <location>
        <begin position="1"/>
        <end position="57"/>
    </location>
</feature>
<dbReference type="InterPro" id="IPR050482">
    <property type="entry name" value="Sensor_HK_TwoCompSys"/>
</dbReference>
<keyword evidence="5" id="KW-0812">Transmembrane</keyword>
<evidence type="ECO:0000313" key="9">
    <source>
        <dbReference type="Proteomes" id="UP000678317"/>
    </source>
</evidence>
<dbReference type="InterPro" id="IPR003594">
    <property type="entry name" value="HATPase_dom"/>
</dbReference>
<protein>
    <submittedName>
        <fullName evidence="8">PspC domain-containing protein</fullName>
    </submittedName>
</protein>
<feature type="domain" description="Phage shock protein PspC N-terminal" evidence="7">
    <location>
        <begin position="61"/>
        <end position="116"/>
    </location>
</feature>
<dbReference type="Gene3D" id="3.30.565.10">
    <property type="entry name" value="Histidine kinase-like ATPase, C-terminal domain"/>
    <property type="match status" value="1"/>
</dbReference>
<organism evidence="8 9">
    <name type="scientific">Cellulomonas fengjieae</name>
    <dbReference type="NCBI Taxonomy" id="2819978"/>
    <lineage>
        <taxon>Bacteria</taxon>
        <taxon>Bacillati</taxon>
        <taxon>Actinomycetota</taxon>
        <taxon>Actinomycetes</taxon>
        <taxon>Micrococcales</taxon>
        <taxon>Cellulomonadaceae</taxon>
        <taxon>Cellulomonas</taxon>
    </lineage>
</organism>
<evidence type="ECO:0000256" key="2">
    <source>
        <dbReference type="ARBA" id="ARBA00022777"/>
    </source>
</evidence>
<proteinExistence type="predicted"/>
<dbReference type="Pfam" id="PF04024">
    <property type="entry name" value="PspC"/>
    <property type="match status" value="1"/>
</dbReference>
<feature type="transmembrane region" description="Helical" evidence="5">
    <location>
        <begin position="92"/>
        <end position="114"/>
    </location>
</feature>
<feature type="transmembrane region" description="Helical" evidence="5">
    <location>
        <begin position="152"/>
        <end position="172"/>
    </location>
</feature>
<evidence type="ECO:0000256" key="3">
    <source>
        <dbReference type="ARBA" id="ARBA00023012"/>
    </source>
</evidence>
<evidence type="ECO:0000256" key="1">
    <source>
        <dbReference type="ARBA" id="ARBA00022679"/>
    </source>
</evidence>
<evidence type="ECO:0000259" key="7">
    <source>
        <dbReference type="Pfam" id="PF04024"/>
    </source>
</evidence>
<keyword evidence="3" id="KW-0902">Two-component regulatory system</keyword>
<dbReference type="SUPFAM" id="SSF55874">
    <property type="entry name" value="ATPase domain of HSP90 chaperone/DNA topoisomerase II/histidine kinase"/>
    <property type="match status" value="1"/>
</dbReference>
<keyword evidence="5" id="KW-0472">Membrane</keyword>
<dbReference type="EMBL" id="JAGFBM010000001">
    <property type="protein sequence ID" value="MBO3083635.1"/>
    <property type="molecule type" value="Genomic_DNA"/>
</dbReference>
<dbReference type="PANTHER" id="PTHR24421">
    <property type="entry name" value="NITRATE/NITRITE SENSOR PROTEIN NARX-RELATED"/>
    <property type="match status" value="1"/>
</dbReference>
<feature type="transmembrane region" description="Helical" evidence="5">
    <location>
        <begin position="68"/>
        <end position="86"/>
    </location>
</feature>
<feature type="transmembrane region" description="Helical" evidence="5">
    <location>
        <begin position="216"/>
        <end position="235"/>
    </location>
</feature>